<feature type="region of interest" description="Disordered" evidence="3">
    <location>
        <begin position="1"/>
        <end position="36"/>
    </location>
</feature>
<sequence length="279" mass="31943">MSSYREPADTPSRLSDELKAPLFDPDDSYGPSQDDKRQRRRLKQLLAGQVVVIVALVCYIILMSSIWQAKKNYWIRHELYSPARDAVRYETVVFDSGIASGRTKYQGYPTEENIKAWEDLYNAGVSIIPAEQAAKLPVPSRPHEKVPGYYTIQLDVFHELHCLAGLPTIINRIRMGLWGRESALLEPNNTETITNFNETSMSMDHLSHCIDAIRQSLMCNADISPVPWVWNSKLQKLRPVENSTHTCRDFEAIRLWAEERQAPTWNESVFVPDPLRGEV</sequence>
<evidence type="ECO:0000256" key="4">
    <source>
        <dbReference type="SAM" id="Phobius"/>
    </source>
</evidence>
<dbReference type="Proteomes" id="UP001149165">
    <property type="component" value="Unassembled WGS sequence"/>
</dbReference>
<dbReference type="Pfam" id="PF11807">
    <property type="entry name" value="UstYa"/>
    <property type="match status" value="1"/>
</dbReference>
<gene>
    <name evidence="5" type="ORF">N7456_011545</name>
</gene>
<evidence type="ECO:0000256" key="2">
    <source>
        <dbReference type="ARBA" id="ARBA00035112"/>
    </source>
</evidence>
<dbReference type="PANTHER" id="PTHR33365:SF4">
    <property type="entry name" value="CYCLOCHLOROTINE BIOSYNTHESIS PROTEIN O"/>
    <property type="match status" value="1"/>
</dbReference>
<dbReference type="GO" id="GO:0043386">
    <property type="term" value="P:mycotoxin biosynthetic process"/>
    <property type="evidence" value="ECO:0007669"/>
    <property type="project" value="InterPro"/>
</dbReference>
<evidence type="ECO:0000256" key="3">
    <source>
        <dbReference type="SAM" id="MobiDB-lite"/>
    </source>
</evidence>
<name>A0A9W9JZS5_9EURO</name>
<evidence type="ECO:0000313" key="6">
    <source>
        <dbReference type="Proteomes" id="UP001149165"/>
    </source>
</evidence>
<evidence type="ECO:0000256" key="1">
    <source>
        <dbReference type="ARBA" id="ARBA00004685"/>
    </source>
</evidence>
<dbReference type="PANTHER" id="PTHR33365">
    <property type="entry name" value="YALI0B05434P"/>
    <property type="match status" value="1"/>
</dbReference>
<dbReference type="OrthoDB" id="3687641at2759"/>
<protein>
    <recommendedName>
        <fullName evidence="7">Tat pathway signal sequence</fullName>
    </recommendedName>
</protein>
<keyword evidence="6" id="KW-1185">Reference proteome</keyword>
<dbReference type="EMBL" id="JAPQKH010000007">
    <property type="protein sequence ID" value="KAJ5087929.1"/>
    <property type="molecule type" value="Genomic_DNA"/>
</dbReference>
<evidence type="ECO:0000313" key="5">
    <source>
        <dbReference type="EMBL" id="KAJ5087929.1"/>
    </source>
</evidence>
<accession>A0A9W9JZS5</accession>
<dbReference type="AlphaFoldDB" id="A0A9W9JZS5"/>
<comment type="similarity">
    <text evidence="2">Belongs to the ustYa family.</text>
</comment>
<keyword evidence="4" id="KW-1133">Transmembrane helix</keyword>
<comment type="pathway">
    <text evidence="1">Mycotoxin biosynthesis.</text>
</comment>
<organism evidence="5 6">
    <name type="scientific">Penicillium angulare</name>
    <dbReference type="NCBI Taxonomy" id="116970"/>
    <lineage>
        <taxon>Eukaryota</taxon>
        <taxon>Fungi</taxon>
        <taxon>Dikarya</taxon>
        <taxon>Ascomycota</taxon>
        <taxon>Pezizomycotina</taxon>
        <taxon>Eurotiomycetes</taxon>
        <taxon>Eurotiomycetidae</taxon>
        <taxon>Eurotiales</taxon>
        <taxon>Aspergillaceae</taxon>
        <taxon>Penicillium</taxon>
    </lineage>
</organism>
<dbReference type="InterPro" id="IPR021765">
    <property type="entry name" value="UstYa-like"/>
</dbReference>
<reference evidence="5" key="1">
    <citation type="submission" date="2022-11" db="EMBL/GenBank/DDBJ databases">
        <authorList>
            <person name="Petersen C."/>
        </authorList>
    </citation>
    <scope>NUCLEOTIDE SEQUENCE</scope>
    <source>
        <strain evidence="5">IBT 30069</strain>
    </source>
</reference>
<evidence type="ECO:0008006" key="7">
    <source>
        <dbReference type="Google" id="ProtNLM"/>
    </source>
</evidence>
<proteinExistence type="inferred from homology"/>
<reference evidence="5" key="2">
    <citation type="journal article" date="2023" name="IMA Fungus">
        <title>Comparative genomic study of the Penicillium genus elucidates a diverse pangenome and 15 lateral gene transfer events.</title>
        <authorList>
            <person name="Petersen C."/>
            <person name="Sorensen T."/>
            <person name="Nielsen M.R."/>
            <person name="Sondergaard T.E."/>
            <person name="Sorensen J.L."/>
            <person name="Fitzpatrick D.A."/>
            <person name="Frisvad J.C."/>
            <person name="Nielsen K.L."/>
        </authorList>
    </citation>
    <scope>NUCLEOTIDE SEQUENCE</scope>
    <source>
        <strain evidence="5">IBT 30069</strain>
    </source>
</reference>
<comment type="caution">
    <text evidence="5">The sequence shown here is derived from an EMBL/GenBank/DDBJ whole genome shotgun (WGS) entry which is preliminary data.</text>
</comment>
<keyword evidence="4" id="KW-0812">Transmembrane</keyword>
<feature type="transmembrane region" description="Helical" evidence="4">
    <location>
        <begin position="45"/>
        <end position="67"/>
    </location>
</feature>
<keyword evidence="4" id="KW-0472">Membrane</keyword>